<dbReference type="GO" id="GO:0080164">
    <property type="term" value="P:regulation of nitric oxide metabolic process"/>
    <property type="evidence" value="ECO:0007669"/>
    <property type="project" value="TreeGrafter"/>
</dbReference>
<organism evidence="5 6">
    <name type="scientific">Vibrio galatheae</name>
    <dbReference type="NCBI Taxonomy" id="579748"/>
    <lineage>
        <taxon>Bacteria</taxon>
        <taxon>Pseudomonadati</taxon>
        <taxon>Pseudomonadota</taxon>
        <taxon>Gammaproteobacteria</taxon>
        <taxon>Vibrionales</taxon>
        <taxon>Vibrionaceae</taxon>
        <taxon>Vibrio</taxon>
    </lineage>
</organism>
<dbReference type="Proteomes" id="UP000033673">
    <property type="component" value="Unassembled WGS sequence"/>
</dbReference>
<comment type="cofactor">
    <cofactor evidence="1">
        <name>Zn(2+)</name>
        <dbReference type="ChEBI" id="CHEBI:29105"/>
    </cofactor>
</comment>
<dbReference type="EMBL" id="JXXV01000014">
    <property type="protein sequence ID" value="KJY83700.1"/>
    <property type="molecule type" value="Genomic_DNA"/>
</dbReference>
<dbReference type="NCBIfam" id="TIGR02421">
    <property type="entry name" value="QEGLA"/>
    <property type="match status" value="1"/>
</dbReference>
<keyword evidence="3" id="KW-0378">Hydrolase</keyword>
<evidence type="ECO:0000313" key="5">
    <source>
        <dbReference type="EMBL" id="KJY83700.1"/>
    </source>
</evidence>
<gene>
    <name evidence="5" type="ORF">TW81_07930</name>
</gene>
<dbReference type="GO" id="GO:0008237">
    <property type="term" value="F:metallopeptidase activity"/>
    <property type="evidence" value="ECO:0007669"/>
    <property type="project" value="UniProtKB-KW"/>
</dbReference>
<evidence type="ECO:0000256" key="4">
    <source>
        <dbReference type="ARBA" id="ARBA00023049"/>
    </source>
</evidence>
<keyword evidence="6" id="KW-1185">Reference proteome</keyword>
<dbReference type="PANTHER" id="PTHR31817">
    <property type="match status" value="1"/>
</dbReference>
<comment type="caution">
    <text evidence="5">The sequence shown here is derived from an EMBL/GenBank/DDBJ whole genome shotgun (WGS) entry which is preliminary data.</text>
</comment>
<name>A0A0F4NKK5_9VIBR</name>
<reference evidence="5 6" key="1">
    <citation type="journal article" date="2015" name="BMC Genomics">
        <title>Genome mining reveals unlocked bioactive potential of marine Gram-negative bacteria.</title>
        <authorList>
            <person name="Machado H."/>
            <person name="Sonnenschein E.C."/>
            <person name="Melchiorsen J."/>
            <person name="Gram L."/>
        </authorList>
    </citation>
    <scope>NUCLEOTIDE SEQUENCE [LARGE SCALE GENOMIC DNA]</scope>
    <source>
        <strain evidence="5 6">S2757</strain>
    </source>
</reference>
<dbReference type="InterPro" id="IPR012656">
    <property type="entry name" value="CHP02421_QEGLA"/>
</dbReference>
<dbReference type="Pfam" id="PF08014">
    <property type="entry name" value="MATCAP"/>
    <property type="match status" value="1"/>
</dbReference>
<evidence type="ECO:0000256" key="1">
    <source>
        <dbReference type="ARBA" id="ARBA00001947"/>
    </source>
</evidence>
<accession>A0A0F4NKK5</accession>
<sequence length="380" mass="43172">MTLNIEPTSQRLASLDDNLTQLVKDIDILNSVNPLNYIQERDTFFANKYSQEPKFEYAKTSFDTHQAKRQLYQLPLEIIEDSDLQKLYSDVIQSYSDKLDQLSTIGTQEFMYNSLRYYGEPSVKDIANAHFILHLPTEDESHPEHDSQAIASYMQRFSAQHGYTSDIQVVDGMLANALVSGSRVKISQAACISTDELHALAHHELGVHLLTTLNGNQQPLNLLSLGCPANTNTQEGLAILCEYLSGHFSIKRLRTLALRVLAVESMIKERDFRHTFMLLKEQYKASDTLAFTITSRVYRGGGFTKDYLYLRGFREVLNAYDQLGDDFLLLLCGKTELKYLDVIRSLVKKGIFQAPRFISPALSNPMQTNPIHRYIVSALK</sequence>
<evidence type="ECO:0000256" key="2">
    <source>
        <dbReference type="ARBA" id="ARBA00022670"/>
    </source>
</evidence>
<protein>
    <recommendedName>
        <fullName evidence="7">Flavohemoglobin expression-modulating QEGLA motif protein</fullName>
    </recommendedName>
</protein>
<dbReference type="GO" id="GO:0006508">
    <property type="term" value="P:proteolysis"/>
    <property type="evidence" value="ECO:0007669"/>
    <property type="project" value="UniProtKB-KW"/>
</dbReference>
<evidence type="ECO:0000256" key="3">
    <source>
        <dbReference type="ARBA" id="ARBA00022801"/>
    </source>
</evidence>
<keyword evidence="2" id="KW-0645">Protease</keyword>
<keyword evidence="4" id="KW-0482">Metalloprotease</keyword>
<dbReference type="RefSeq" id="WP_045955175.1">
    <property type="nucleotide sequence ID" value="NZ_JXXV01000014.1"/>
</dbReference>
<dbReference type="PANTHER" id="PTHR31817:SF0">
    <property type="entry name" value="CHROMOSOME UNDETERMINED SCAFFOLD_67, WHOLE GENOME SHOTGUN SEQUENCE"/>
    <property type="match status" value="1"/>
</dbReference>
<dbReference type="InterPro" id="IPR012548">
    <property type="entry name" value="MATCAP"/>
</dbReference>
<proteinExistence type="predicted"/>
<dbReference type="SMART" id="SM01154">
    <property type="entry name" value="DUF1704"/>
    <property type="match status" value="1"/>
</dbReference>
<evidence type="ECO:0008006" key="7">
    <source>
        <dbReference type="Google" id="ProtNLM"/>
    </source>
</evidence>
<dbReference type="OrthoDB" id="9785840at2"/>
<evidence type="ECO:0000313" key="6">
    <source>
        <dbReference type="Proteomes" id="UP000033673"/>
    </source>
</evidence>
<dbReference type="AlphaFoldDB" id="A0A0F4NKK5"/>
<dbReference type="PATRIC" id="fig|579748.3.peg.1632"/>
<dbReference type="STRING" id="579748.TW81_07930"/>